<keyword evidence="1" id="KW-0808">Transferase</keyword>
<dbReference type="SUPFAM" id="SSF53335">
    <property type="entry name" value="S-adenosyl-L-methionine-dependent methyltransferases"/>
    <property type="match status" value="1"/>
</dbReference>
<dbReference type="Proteomes" id="UP000094570">
    <property type="component" value="Unassembled WGS sequence"/>
</dbReference>
<gene>
    <name evidence="1" type="ORF">A4H02_09160</name>
</gene>
<dbReference type="EMBL" id="LWAF01000022">
    <property type="protein sequence ID" value="ODN29737.1"/>
    <property type="molecule type" value="Genomic_DNA"/>
</dbReference>
<accession>A0A1E3G0I2</accession>
<dbReference type="Pfam" id="PF04445">
    <property type="entry name" value="SAM_MT"/>
    <property type="match status" value="1"/>
</dbReference>
<evidence type="ECO:0000313" key="2">
    <source>
        <dbReference type="Proteomes" id="UP000094570"/>
    </source>
</evidence>
<dbReference type="AlphaFoldDB" id="A0A1E3G0I2"/>
<dbReference type="InterPro" id="IPR029063">
    <property type="entry name" value="SAM-dependent_MTases_sf"/>
</dbReference>
<dbReference type="PANTHER" id="PTHR36112">
    <property type="entry name" value="RIBOSOMAL RNA SMALL SUBUNIT METHYLTRANSFERASE J"/>
    <property type="match status" value="1"/>
</dbReference>
<organism evidence="1 2">
    <name type="scientific">Fervidobacterium thailandense</name>
    <dbReference type="NCBI Taxonomy" id="1008305"/>
    <lineage>
        <taxon>Bacteria</taxon>
        <taxon>Thermotogati</taxon>
        <taxon>Thermotogota</taxon>
        <taxon>Thermotogae</taxon>
        <taxon>Thermotogales</taxon>
        <taxon>Fervidobacteriaceae</taxon>
        <taxon>Fervidobacterium</taxon>
    </lineage>
</organism>
<dbReference type="RefSeq" id="WP_069293874.1">
    <property type="nucleotide sequence ID" value="NZ_CP140110.1"/>
</dbReference>
<keyword evidence="1" id="KW-0489">Methyltransferase</keyword>
<evidence type="ECO:0000313" key="1">
    <source>
        <dbReference type="EMBL" id="ODN29737.1"/>
    </source>
</evidence>
<comment type="caution">
    <text evidence="1">The sequence shown here is derived from an EMBL/GenBank/DDBJ whole genome shotgun (WGS) entry which is preliminary data.</text>
</comment>
<dbReference type="InterPro" id="IPR007536">
    <property type="entry name" value="16SrRNA_methylTrfase_J"/>
</dbReference>
<sequence length="266" mass="30358">MREKCKCVITTSNNPSKEAVAEARALSQTLGIPYLNRRHVGEKLKNGLIEFFYVVDNNLQLSISIAGQRLFFHPGIAKIRMENFKRDGRDYLLEALQPESSDIVYDATFGLGMDAIFIAHFVSKVVGTEVSEHIYNVVSYGLKHYVAKKDWINEAIRKIELYNEDMRTFASRQADKSFDIVYCDPMFENPKYESSALNPLRPLASYDSVDDQLISEFIRIARKRVVIKTLEKDTLLDRLKTPFSRVIKSPKSGLVFACIELSDKSV</sequence>
<keyword evidence="2" id="KW-1185">Reference proteome</keyword>
<dbReference type="GO" id="GO:0008990">
    <property type="term" value="F:rRNA (guanine-N2-)-methyltransferase activity"/>
    <property type="evidence" value="ECO:0007669"/>
    <property type="project" value="InterPro"/>
</dbReference>
<name>A0A1E3G0I2_9BACT</name>
<reference evidence="2" key="1">
    <citation type="submission" date="2016-04" db="EMBL/GenBank/DDBJ databases">
        <title>The genome sequence project of a novel Fervidobacterium isolate from a hot spring in Thailand.</title>
        <authorList>
            <person name="Gonzalez J.M."/>
            <person name="Cuecas A."/>
            <person name="Kanoksilapatham W."/>
        </authorList>
    </citation>
    <scope>NUCLEOTIDE SEQUENCE [LARGE SCALE GENOMIC DNA]</scope>
    <source>
        <strain evidence="2">FC2004</strain>
    </source>
</reference>
<protein>
    <submittedName>
        <fullName evidence="1">Methyltransferase</fullName>
    </submittedName>
</protein>
<dbReference type="Gene3D" id="3.40.50.150">
    <property type="entry name" value="Vaccinia Virus protein VP39"/>
    <property type="match status" value="1"/>
</dbReference>
<dbReference type="PANTHER" id="PTHR36112:SF1">
    <property type="entry name" value="RIBOSOMAL RNA SMALL SUBUNIT METHYLTRANSFERASE J"/>
    <property type="match status" value="1"/>
</dbReference>
<dbReference type="STRING" id="1008305.A4H02_09160"/>
<dbReference type="OrthoDB" id="1653798at2"/>
<proteinExistence type="predicted"/>
<dbReference type="CDD" id="cd02440">
    <property type="entry name" value="AdoMet_MTases"/>
    <property type="match status" value="1"/>
</dbReference>